<accession>A0A5E7HCM2</accession>
<evidence type="ECO:0000313" key="3">
    <source>
        <dbReference type="EMBL" id="VVO61082.1"/>
    </source>
</evidence>
<feature type="domain" description="Rap1a immunity protein" evidence="2">
    <location>
        <begin position="24"/>
        <end position="121"/>
    </location>
</feature>
<feature type="chain" id="PRO_5022709562" description="Rap1a immunity protein domain-containing protein" evidence="1">
    <location>
        <begin position="22"/>
        <end position="123"/>
    </location>
</feature>
<reference evidence="3 4" key="1">
    <citation type="submission" date="2019-09" db="EMBL/GenBank/DDBJ databases">
        <authorList>
            <person name="Chandra G."/>
            <person name="Truman W A."/>
        </authorList>
    </citation>
    <scope>NUCLEOTIDE SEQUENCE [LARGE SCALE GENOMIC DNA]</scope>
    <source>
        <strain evidence="3">PS862</strain>
    </source>
</reference>
<evidence type="ECO:0000259" key="2">
    <source>
        <dbReference type="Pfam" id="PF18602"/>
    </source>
</evidence>
<dbReference type="InterPro" id="IPR041238">
    <property type="entry name" value="Rap1a"/>
</dbReference>
<sequence length="123" mass="12916" precursor="true">MKAWIGATAIIGTLASGSAMALDGNGLLSSCQTTIKYSEGDKNVSAFDVGQCTGMVDGVEGAILVLNDSVTSNMKTCYPVAGTTNIQKARIVVKYLQEHPDQLHLPASMLTVIAYMGAFPCKK</sequence>
<dbReference type="Pfam" id="PF18602">
    <property type="entry name" value="Rap1a"/>
    <property type="match status" value="1"/>
</dbReference>
<protein>
    <recommendedName>
        <fullName evidence="2">Rap1a immunity protein domain-containing protein</fullName>
    </recommendedName>
</protein>
<gene>
    <name evidence="3" type="ORF">PS862_00821</name>
</gene>
<dbReference type="OrthoDB" id="7062115at2"/>
<organism evidence="3 4">
    <name type="scientific">Pseudomonas fluorescens</name>
    <dbReference type="NCBI Taxonomy" id="294"/>
    <lineage>
        <taxon>Bacteria</taxon>
        <taxon>Pseudomonadati</taxon>
        <taxon>Pseudomonadota</taxon>
        <taxon>Gammaproteobacteria</taxon>
        <taxon>Pseudomonadales</taxon>
        <taxon>Pseudomonadaceae</taxon>
        <taxon>Pseudomonas</taxon>
    </lineage>
</organism>
<feature type="signal peptide" evidence="1">
    <location>
        <begin position="1"/>
        <end position="21"/>
    </location>
</feature>
<evidence type="ECO:0000313" key="4">
    <source>
        <dbReference type="Proteomes" id="UP000385207"/>
    </source>
</evidence>
<name>A0A5E7HCM2_PSEFL</name>
<proteinExistence type="predicted"/>
<evidence type="ECO:0000256" key="1">
    <source>
        <dbReference type="SAM" id="SignalP"/>
    </source>
</evidence>
<dbReference type="RefSeq" id="WP_150783273.1">
    <property type="nucleotide sequence ID" value="NZ_CABVII010000003.1"/>
</dbReference>
<dbReference type="Proteomes" id="UP000385207">
    <property type="component" value="Unassembled WGS sequence"/>
</dbReference>
<keyword evidence="1" id="KW-0732">Signal</keyword>
<dbReference type="EMBL" id="CABVII010000003">
    <property type="protein sequence ID" value="VVO61082.1"/>
    <property type="molecule type" value="Genomic_DNA"/>
</dbReference>
<dbReference type="AlphaFoldDB" id="A0A5E7HCM2"/>